<dbReference type="Proteomes" id="UP001152888">
    <property type="component" value="Unassembled WGS sequence"/>
</dbReference>
<dbReference type="OrthoDB" id="8122262at2759"/>
<evidence type="ECO:0000313" key="3">
    <source>
        <dbReference type="Proteomes" id="UP001152888"/>
    </source>
</evidence>
<dbReference type="AlphaFoldDB" id="A0A9P0LY43"/>
<proteinExistence type="predicted"/>
<accession>A0A9P0LY43</accession>
<feature type="domain" description="Tc1-like transposase DDE" evidence="1">
    <location>
        <begin position="3"/>
        <end position="34"/>
    </location>
</feature>
<comment type="caution">
    <text evidence="2">The sequence shown here is derived from an EMBL/GenBank/DDBJ whole genome shotgun (WGS) entry which is preliminary data.</text>
</comment>
<evidence type="ECO:0000313" key="2">
    <source>
        <dbReference type="EMBL" id="CAH2002115.1"/>
    </source>
</evidence>
<dbReference type="Pfam" id="PF13358">
    <property type="entry name" value="DDE_3"/>
    <property type="match status" value="1"/>
</dbReference>
<reference evidence="2" key="1">
    <citation type="submission" date="2022-03" db="EMBL/GenBank/DDBJ databases">
        <authorList>
            <person name="Sayadi A."/>
        </authorList>
    </citation>
    <scope>NUCLEOTIDE SEQUENCE</scope>
</reference>
<name>A0A9P0LY43_ACAOB</name>
<gene>
    <name evidence="2" type="ORF">ACAOBT_LOCUS26611</name>
</gene>
<evidence type="ECO:0000259" key="1">
    <source>
        <dbReference type="Pfam" id="PF13358"/>
    </source>
</evidence>
<dbReference type="InterPro" id="IPR036397">
    <property type="entry name" value="RNaseH_sf"/>
</dbReference>
<organism evidence="2 3">
    <name type="scientific">Acanthoscelides obtectus</name>
    <name type="common">Bean weevil</name>
    <name type="synonym">Bruchus obtectus</name>
    <dbReference type="NCBI Taxonomy" id="200917"/>
    <lineage>
        <taxon>Eukaryota</taxon>
        <taxon>Metazoa</taxon>
        <taxon>Ecdysozoa</taxon>
        <taxon>Arthropoda</taxon>
        <taxon>Hexapoda</taxon>
        <taxon>Insecta</taxon>
        <taxon>Pterygota</taxon>
        <taxon>Neoptera</taxon>
        <taxon>Endopterygota</taxon>
        <taxon>Coleoptera</taxon>
        <taxon>Polyphaga</taxon>
        <taxon>Cucujiformia</taxon>
        <taxon>Chrysomeloidea</taxon>
        <taxon>Chrysomelidae</taxon>
        <taxon>Bruchinae</taxon>
        <taxon>Bruchini</taxon>
        <taxon>Acanthoscelides</taxon>
    </lineage>
</organism>
<protein>
    <recommendedName>
        <fullName evidence="1">Tc1-like transposase DDE domain-containing protein</fullName>
    </recommendedName>
</protein>
<dbReference type="Gene3D" id="3.30.420.10">
    <property type="entry name" value="Ribonuclease H-like superfamily/Ribonuclease H"/>
    <property type="match status" value="1"/>
</dbReference>
<dbReference type="GO" id="GO:0003676">
    <property type="term" value="F:nucleic acid binding"/>
    <property type="evidence" value="ECO:0007669"/>
    <property type="project" value="InterPro"/>
</dbReference>
<dbReference type="InterPro" id="IPR038717">
    <property type="entry name" value="Tc1-like_DDE_dom"/>
</dbReference>
<keyword evidence="3" id="KW-1185">Reference proteome</keyword>
<sequence>MDHNINFIKWPAQSPDLNPIENLWDLVDTKIRTEHPEKFIVPNYLKQSKSPGILFQRKQ</sequence>
<dbReference type="EMBL" id="CAKOFQ010007482">
    <property type="protein sequence ID" value="CAH2002115.1"/>
    <property type="molecule type" value="Genomic_DNA"/>
</dbReference>